<dbReference type="PANTHER" id="PTHR43244">
    <property type="match status" value="1"/>
</dbReference>
<evidence type="ECO:0000256" key="1">
    <source>
        <dbReference type="ARBA" id="ARBA00023002"/>
    </source>
</evidence>
<evidence type="ECO:0000313" key="3">
    <source>
        <dbReference type="EMBL" id="UPU41660.1"/>
    </source>
</evidence>
<accession>A0AB38R946</accession>
<dbReference type="Pfam" id="PF00296">
    <property type="entry name" value="Bac_luciferase"/>
    <property type="match status" value="1"/>
</dbReference>
<name>A0AB38R946_RHOSG</name>
<protein>
    <submittedName>
        <fullName evidence="3">LLM class F420-dependent oxidoreductase</fullName>
    </submittedName>
</protein>
<dbReference type="Gene3D" id="3.20.20.30">
    <property type="entry name" value="Luciferase-like domain"/>
    <property type="match status" value="1"/>
</dbReference>
<dbReference type="AlphaFoldDB" id="A0AB38R946"/>
<dbReference type="InterPro" id="IPR050564">
    <property type="entry name" value="F420-G6PD/mer"/>
</dbReference>
<sequence>MSPTSSRGLPTIDISLGLWQDRPPREVTTTARLADKLGFGRVWVGEMATYDAFALATSVGVGFEYSELVVGPLAVTVRDPAMIAIGAASVADLTGRHVSIALGTSSTVVVEKWHGRSRSGAARALAESARGVRALMDGERGEVAGTVMRTSGYRLRLQPPGGRLIVAAFGDKALRAAVELGDELVLNLVSPEQAGRLITRCKEIAAELETGMPFVSVWAPAAVAENGPSQVSIDQLRRGLVPYLAAPGYSDMFVRAGFADVIEAARAGAAPRELLSQVSDAMVATVGIVGTPADAREQLEAYRAAGVDSVVAVPSSTDSDPAGKVTMELLAEMA</sequence>
<dbReference type="InterPro" id="IPR022526">
    <property type="entry name" value="F420_Rv3093c"/>
</dbReference>
<dbReference type="Proteomes" id="UP000831484">
    <property type="component" value="Chromosome"/>
</dbReference>
<dbReference type="SUPFAM" id="SSF51679">
    <property type="entry name" value="Bacterial luciferase-like"/>
    <property type="match status" value="1"/>
</dbReference>
<reference evidence="4" key="1">
    <citation type="journal article" date="2022" name="Environ. Microbiol.">
        <title>Functional analysis, diversity, and distribution of carbendazim hydrolases MheI and CbmA, responsible for the initial step in carbendazim degradation.</title>
        <authorList>
            <person name="Zhang M."/>
            <person name="Bai X."/>
            <person name="Li Q."/>
            <person name="Zhang L."/>
            <person name="Zhu Q."/>
            <person name="Gao S."/>
            <person name="Ke Z."/>
            <person name="Jiang M."/>
            <person name="Hu J."/>
            <person name="Qiu J."/>
            <person name="Hong Q."/>
        </authorList>
    </citation>
    <scope>NUCLEOTIDE SEQUENCE [LARGE SCALE GENOMIC DNA]</scope>
    <source>
        <strain evidence="4">djl-6</strain>
    </source>
</reference>
<keyword evidence="4" id="KW-1185">Reference proteome</keyword>
<dbReference type="InterPro" id="IPR011251">
    <property type="entry name" value="Luciferase-like_dom"/>
</dbReference>
<dbReference type="GO" id="GO:0016705">
    <property type="term" value="F:oxidoreductase activity, acting on paired donors, with incorporation or reduction of molecular oxygen"/>
    <property type="evidence" value="ECO:0007669"/>
    <property type="project" value="InterPro"/>
</dbReference>
<evidence type="ECO:0000313" key="4">
    <source>
        <dbReference type="Proteomes" id="UP000831484"/>
    </source>
</evidence>
<dbReference type="PANTHER" id="PTHR43244:SF1">
    <property type="entry name" value="5,10-METHYLENETETRAHYDROMETHANOPTERIN REDUCTASE"/>
    <property type="match status" value="1"/>
</dbReference>
<dbReference type="EMBL" id="CP096563">
    <property type="protein sequence ID" value="UPU41660.1"/>
    <property type="molecule type" value="Genomic_DNA"/>
</dbReference>
<keyword evidence="1" id="KW-0560">Oxidoreductase</keyword>
<feature type="domain" description="Luciferase-like" evidence="2">
    <location>
        <begin position="22"/>
        <end position="308"/>
    </location>
</feature>
<dbReference type="InterPro" id="IPR036661">
    <property type="entry name" value="Luciferase-like_sf"/>
</dbReference>
<proteinExistence type="predicted"/>
<gene>
    <name evidence="3" type="ORF">M0639_21845</name>
</gene>
<dbReference type="RefSeq" id="WP_228232790.1">
    <property type="nucleotide sequence ID" value="NZ_CP096563.1"/>
</dbReference>
<evidence type="ECO:0000259" key="2">
    <source>
        <dbReference type="Pfam" id="PF00296"/>
    </source>
</evidence>
<dbReference type="NCBIfam" id="TIGR03841">
    <property type="entry name" value="F420_Rv3093c"/>
    <property type="match status" value="1"/>
</dbReference>
<organism evidence="3 4">
    <name type="scientific">Rhodococcus qingshengii JCM 15477</name>
    <dbReference type="NCBI Taxonomy" id="1303681"/>
    <lineage>
        <taxon>Bacteria</taxon>
        <taxon>Bacillati</taxon>
        <taxon>Actinomycetota</taxon>
        <taxon>Actinomycetes</taxon>
        <taxon>Mycobacteriales</taxon>
        <taxon>Nocardiaceae</taxon>
        <taxon>Rhodococcus</taxon>
        <taxon>Rhodococcus erythropolis group</taxon>
    </lineage>
</organism>